<keyword evidence="12" id="KW-1185">Reference proteome</keyword>
<evidence type="ECO:0000256" key="3">
    <source>
        <dbReference type="ARBA" id="ARBA00022448"/>
    </source>
</evidence>
<evidence type="ECO:0000259" key="10">
    <source>
        <dbReference type="PROSITE" id="PS50928"/>
    </source>
</evidence>
<dbReference type="CDD" id="cd06261">
    <property type="entry name" value="TM_PBP2"/>
    <property type="match status" value="1"/>
</dbReference>
<dbReference type="Pfam" id="PF00528">
    <property type="entry name" value="BPD_transp_1"/>
    <property type="match status" value="1"/>
</dbReference>
<feature type="transmembrane region" description="Helical" evidence="9">
    <location>
        <begin position="63"/>
        <end position="81"/>
    </location>
</feature>
<dbReference type="RefSeq" id="WP_211855371.1">
    <property type="nucleotide sequence ID" value="NZ_JAAGBB010000037.1"/>
</dbReference>
<dbReference type="EMBL" id="JAAGBB010000037">
    <property type="protein sequence ID" value="MBR0667593.1"/>
    <property type="molecule type" value="Genomic_DNA"/>
</dbReference>
<keyword evidence="7 9" id="KW-1133">Transmembrane helix</keyword>
<name>A0ABS5F4T9_9PROT</name>
<keyword evidence="3 9" id="KW-0813">Transport</keyword>
<reference evidence="12" key="1">
    <citation type="journal article" date="2021" name="Syst. Appl. Microbiol.">
        <title>Roseomonas hellenica sp. nov., isolated from roots of wild-growing Alkanna tinctoria.</title>
        <authorList>
            <person name="Rat A."/>
            <person name="Naranjo H.D."/>
            <person name="Lebbe L."/>
            <person name="Cnockaert M."/>
            <person name="Krigas N."/>
            <person name="Grigoriadou K."/>
            <person name="Maloupa E."/>
            <person name="Willems A."/>
        </authorList>
    </citation>
    <scope>NUCLEOTIDE SEQUENCE [LARGE SCALE GENOMIC DNA]</scope>
    <source>
        <strain evidence="12">LMG 31523</strain>
    </source>
</reference>
<dbReference type="InterPro" id="IPR035906">
    <property type="entry name" value="MetI-like_sf"/>
</dbReference>
<dbReference type="Gene3D" id="1.10.3720.10">
    <property type="entry name" value="MetI-like"/>
    <property type="match status" value="1"/>
</dbReference>
<dbReference type="NCBIfam" id="TIGR01726">
    <property type="entry name" value="HEQRo_perm_3TM"/>
    <property type="match status" value="1"/>
</dbReference>
<dbReference type="PANTHER" id="PTHR30614">
    <property type="entry name" value="MEMBRANE COMPONENT OF AMINO ACID ABC TRANSPORTER"/>
    <property type="match status" value="1"/>
</dbReference>
<feature type="transmembrane region" description="Helical" evidence="9">
    <location>
        <begin position="131"/>
        <end position="153"/>
    </location>
</feature>
<keyword evidence="8 9" id="KW-0472">Membrane</keyword>
<evidence type="ECO:0000256" key="9">
    <source>
        <dbReference type="RuleBase" id="RU363032"/>
    </source>
</evidence>
<evidence type="ECO:0000256" key="8">
    <source>
        <dbReference type="ARBA" id="ARBA00023136"/>
    </source>
</evidence>
<gene>
    <name evidence="11" type="ORF">GXW71_24770</name>
</gene>
<evidence type="ECO:0000256" key="5">
    <source>
        <dbReference type="ARBA" id="ARBA00022692"/>
    </source>
</evidence>
<dbReference type="InterPro" id="IPR010065">
    <property type="entry name" value="AA_ABC_transptr_permease_3TM"/>
</dbReference>
<comment type="similarity">
    <text evidence="2">Belongs to the binding-protein-dependent transport system permease family. HisMQ subfamily.</text>
</comment>
<comment type="caution">
    <text evidence="11">The sequence shown here is derived from an EMBL/GenBank/DDBJ whole genome shotgun (WGS) entry which is preliminary data.</text>
</comment>
<evidence type="ECO:0000256" key="1">
    <source>
        <dbReference type="ARBA" id="ARBA00004429"/>
    </source>
</evidence>
<dbReference type="SUPFAM" id="SSF161098">
    <property type="entry name" value="MetI-like"/>
    <property type="match status" value="1"/>
</dbReference>
<feature type="transmembrane region" description="Helical" evidence="9">
    <location>
        <begin position="20"/>
        <end position="42"/>
    </location>
</feature>
<organism evidence="11 12">
    <name type="scientific">Plastoroseomonas hellenica</name>
    <dbReference type="NCBI Taxonomy" id="2687306"/>
    <lineage>
        <taxon>Bacteria</taxon>
        <taxon>Pseudomonadati</taxon>
        <taxon>Pseudomonadota</taxon>
        <taxon>Alphaproteobacteria</taxon>
        <taxon>Acetobacterales</taxon>
        <taxon>Acetobacteraceae</taxon>
        <taxon>Plastoroseomonas</taxon>
    </lineage>
</organism>
<dbReference type="PROSITE" id="PS50928">
    <property type="entry name" value="ABC_TM1"/>
    <property type="match status" value="1"/>
</dbReference>
<keyword evidence="5 9" id="KW-0812">Transmembrane</keyword>
<comment type="subcellular location">
    <subcellularLocation>
        <location evidence="1">Cell inner membrane</location>
        <topology evidence="1">Multi-pass membrane protein</topology>
    </subcellularLocation>
    <subcellularLocation>
        <location evidence="9">Cell membrane</location>
        <topology evidence="9">Multi-pass membrane protein</topology>
    </subcellularLocation>
</comment>
<dbReference type="Proteomes" id="UP001196870">
    <property type="component" value="Unassembled WGS sequence"/>
</dbReference>
<protein>
    <submittedName>
        <fullName evidence="11">Amino acid ABC transporter permease</fullName>
    </submittedName>
</protein>
<evidence type="ECO:0000256" key="6">
    <source>
        <dbReference type="ARBA" id="ARBA00022970"/>
    </source>
</evidence>
<dbReference type="InterPro" id="IPR000515">
    <property type="entry name" value="MetI-like"/>
</dbReference>
<feature type="transmembrane region" description="Helical" evidence="9">
    <location>
        <begin position="188"/>
        <end position="206"/>
    </location>
</feature>
<proteinExistence type="inferred from homology"/>
<evidence type="ECO:0000313" key="12">
    <source>
        <dbReference type="Proteomes" id="UP001196870"/>
    </source>
</evidence>
<sequence>MGFDFEYFWSLWPAILEGSLMTLGAAAAGSVGAILVGMALALGRRSGTVGRILCAGFTEAIRLSPFLVQLYFLYYVLPVWGLTMSALTVGILTLSLHFGAFLGEVFGAGIDAVPRGQVEAARALGLRGRQISFLIVLPQMLRFVAAPTANYMISLLKTTPYLAVVGVPEMLGVAFDKASDSFRYVEPLTAAGLLFLVYSIIIGRGARYVERNIRPL</sequence>
<evidence type="ECO:0000256" key="4">
    <source>
        <dbReference type="ARBA" id="ARBA00022475"/>
    </source>
</evidence>
<evidence type="ECO:0000256" key="7">
    <source>
        <dbReference type="ARBA" id="ARBA00022989"/>
    </source>
</evidence>
<feature type="transmembrane region" description="Helical" evidence="9">
    <location>
        <begin position="87"/>
        <end position="110"/>
    </location>
</feature>
<feature type="domain" description="ABC transmembrane type-1" evidence="10">
    <location>
        <begin position="19"/>
        <end position="206"/>
    </location>
</feature>
<dbReference type="PANTHER" id="PTHR30614:SF0">
    <property type="entry name" value="L-CYSTINE TRANSPORT SYSTEM PERMEASE PROTEIN TCYL"/>
    <property type="match status" value="1"/>
</dbReference>
<keyword evidence="4" id="KW-1003">Cell membrane</keyword>
<keyword evidence="6" id="KW-0029">Amino-acid transport</keyword>
<evidence type="ECO:0000256" key="2">
    <source>
        <dbReference type="ARBA" id="ARBA00010072"/>
    </source>
</evidence>
<dbReference type="InterPro" id="IPR043429">
    <property type="entry name" value="ArtM/GltK/GlnP/TcyL/YhdX-like"/>
</dbReference>
<evidence type="ECO:0000313" key="11">
    <source>
        <dbReference type="EMBL" id="MBR0667593.1"/>
    </source>
</evidence>
<accession>A0ABS5F4T9</accession>